<dbReference type="InterPro" id="IPR027461">
    <property type="entry name" value="Carboxypeptidase_A_C_sf"/>
</dbReference>
<comment type="caution">
    <text evidence="8">The sequence shown here is derived from an EMBL/GenBank/DDBJ whole genome shotgun (WGS) entry which is preliminary data.</text>
</comment>
<sequence length="307" mass="33934">MNTSATRPVIALVAPSAFLPDIEALDIAVATMQEQGWTVKYDEAQLLGRFQRFTAPDAERLAALYAAAEDPEVNVVMALRGGYGLSRLLGDIDFARIAAGNKLWVGHSDFTVFQLGLLRHAGHASLAGPMAATDFGITQRSSFTLQHFRRWFEAPDDTIHVPLDCGWQGELRGLLWGGNLTMLTHLVGSRHLPRIDGGILFLEDAGELPFRLERLLYQLWHADVLQTQQALVLGQFSEYRLGPRDNGYDLPDVIAHWQDKLGIPVLSGLPHGHVADKLSLPVGGFAHIQAEATGYRMRYAFKEEVLT</sequence>
<dbReference type="PANTHER" id="PTHR30237:SF2">
    <property type="entry name" value="MUREIN TETRAPEPTIDE CARBOXYPEPTIDASE"/>
    <property type="match status" value="1"/>
</dbReference>
<keyword evidence="2" id="KW-0121">Carboxypeptidase</keyword>
<protein>
    <submittedName>
        <fullName evidence="8">LD-carboxypeptidase</fullName>
    </submittedName>
</protein>
<dbReference type="Pfam" id="PF02016">
    <property type="entry name" value="Peptidase_S66"/>
    <property type="match status" value="1"/>
</dbReference>
<evidence type="ECO:0000313" key="8">
    <source>
        <dbReference type="EMBL" id="GAA5159024.1"/>
    </source>
</evidence>
<evidence type="ECO:0000313" key="9">
    <source>
        <dbReference type="Proteomes" id="UP001500547"/>
    </source>
</evidence>
<evidence type="ECO:0000256" key="5">
    <source>
        <dbReference type="ARBA" id="ARBA00022825"/>
    </source>
</evidence>
<dbReference type="PIRSF" id="PIRSF028757">
    <property type="entry name" value="LD-carboxypeptidase"/>
    <property type="match status" value="1"/>
</dbReference>
<keyword evidence="5" id="KW-0720">Serine protease</keyword>
<evidence type="ECO:0000256" key="3">
    <source>
        <dbReference type="ARBA" id="ARBA00022670"/>
    </source>
</evidence>
<feature type="domain" description="LD-carboxypeptidase N-terminal" evidence="6">
    <location>
        <begin position="10"/>
        <end position="128"/>
    </location>
</feature>
<dbReference type="InterPro" id="IPR029062">
    <property type="entry name" value="Class_I_gatase-like"/>
</dbReference>
<gene>
    <name evidence="8" type="ORF">GCM10025770_04610</name>
</gene>
<dbReference type="InterPro" id="IPR040921">
    <property type="entry name" value="Peptidase_S66C"/>
</dbReference>
<proteinExistence type="inferred from homology"/>
<dbReference type="Proteomes" id="UP001500547">
    <property type="component" value="Unassembled WGS sequence"/>
</dbReference>
<reference evidence="9" key="1">
    <citation type="journal article" date="2019" name="Int. J. Syst. Evol. Microbiol.">
        <title>The Global Catalogue of Microorganisms (GCM) 10K type strain sequencing project: providing services to taxonomists for standard genome sequencing and annotation.</title>
        <authorList>
            <consortium name="The Broad Institute Genomics Platform"/>
            <consortium name="The Broad Institute Genome Sequencing Center for Infectious Disease"/>
            <person name="Wu L."/>
            <person name="Ma J."/>
        </authorList>
    </citation>
    <scope>NUCLEOTIDE SEQUENCE [LARGE SCALE GENOMIC DNA]</scope>
    <source>
        <strain evidence="9">JCM 18715</strain>
    </source>
</reference>
<name>A0ABP9Q9R3_9RHOO</name>
<accession>A0ABP9Q9R3</accession>
<dbReference type="SUPFAM" id="SSF141986">
    <property type="entry name" value="LD-carboxypeptidase A C-terminal domain-like"/>
    <property type="match status" value="1"/>
</dbReference>
<dbReference type="EMBL" id="BAABLD010000002">
    <property type="protein sequence ID" value="GAA5159024.1"/>
    <property type="molecule type" value="Genomic_DNA"/>
</dbReference>
<feature type="domain" description="LD-carboxypeptidase C-terminal" evidence="7">
    <location>
        <begin position="172"/>
        <end position="288"/>
    </location>
</feature>
<evidence type="ECO:0000259" key="7">
    <source>
        <dbReference type="Pfam" id="PF17676"/>
    </source>
</evidence>
<dbReference type="InterPro" id="IPR027478">
    <property type="entry name" value="LdcA_N"/>
</dbReference>
<dbReference type="Gene3D" id="3.50.30.60">
    <property type="entry name" value="LD-carboxypeptidase A C-terminal domain-like"/>
    <property type="match status" value="1"/>
</dbReference>
<dbReference type="CDD" id="cd07025">
    <property type="entry name" value="Peptidase_S66"/>
    <property type="match status" value="1"/>
</dbReference>
<dbReference type="SUPFAM" id="SSF52317">
    <property type="entry name" value="Class I glutamine amidotransferase-like"/>
    <property type="match status" value="1"/>
</dbReference>
<dbReference type="RefSeq" id="WP_345531210.1">
    <property type="nucleotide sequence ID" value="NZ_BAABLD010000002.1"/>
</dbReference>
<dbReference type="Pfam" id="PF17676">
    <property type="entry name" value="Peptidase_S66C"/>
    <property type="match status" value="1"/>
</dbReference>
<dbReference type="PANTHER" id="PTHR30237">
    <property type="entry name" value="MURAMOYLTETRAPEPTIDE CARBOXYPEPTIDASE"/>
    <property type="match status" value="1"/>
</dbReference>
<comment type="similarity">
    <text evidence="1">Belongs to the peptidase S66 family.</text>
</comment>
<dbReference type="InterPro" id="IPR003507">
    <property type="entry name" value="S66_fam"/>
</dbReference>
<keyword evidence="9" id="KW-1185">Reference proteome</keyword>
<evidence type="ECO:0000256" key="2">
    <source>
        <dbReference type="ARBA" id="ARBA00022645"/>
    </source>
</evidence>
<dbReference type="Gene3D" id="3.40.50.10740">
    <property type="entry name" value="Class I glutamine amidotransferase-like"/>
    <property type="match status" value="1"/>
</dbReference>
<evidence type="ECO:0000259" key="6">
    <source>
        <dbReference type="Pfam" id="PF02016"/>
    </source>
</evidence>
<evidence type="ECO:0000256" key="4">
    <source>
        <dbReference type="ARBA" id="ARBA00022801"/>
    </source>
</evidence>
<dbReference type="InterPro" id="IPR040449">
    <property type="entry name" value="Peptidase_S66_N"/>
</dbReference>
<keyword evidence="4" id="KW-0378">Hydrolase</keyword>
<organism evidence="8 9">
    <name type="scientific">Viridibacterium curvum</name>
    <dbReference type="NCBI Taxonomy" id="1101404"/>
    <lineage>
        <taxon>Bacteria</taxon>
        <taxon>Pseudomonadati</taxon>
        <taxon>Pseudomonadota</taxon>
        <taxon>Betaproteobacteria</taxon>
        <taxon>Rhodocyclales</taxon>
        <taxon>Rhodocyclaceae</taxon>
        <taxon>Viridibacterium</taxon>
    </lineage>
</organism>
<keyword evidence="3" id="KW-0645">Protease</keyword>
<evidence type="ECO:0000256" key="1">
    <source>
        <dbReference type="ARBA" id="ARBA00010233"/>
    </source>
</evidence>